<dbReference type="InterPro" id="IPR035418">
    <property type="entry name" value="AraC-bd_2"/>
</dbReference>
<dbReference type="EMBL" id="CP157675">
    <property type="protein sequence ID" value="XBP69751.1"/>
    <property type="molecule type" value="Genomic_DNA"/>
</dbReference>
<dbReference type="Pfam" id="PF14525">
    <property type="entry name" value="AraC_binding_2"/>
    <property type="match status" value="1"/>
</dbReference>
<dbReference type="AlphaFoldDB" id="A0AAU7LQ78"/>
<keyword evidence="3" id="KW-0804">Transcription</keyword>
<sequence>MMSRSMASLDGCISASSALMWEDAVHTGIGRMPAELRHQEVMHLQPVGGQAFSGRIDYGDLAGTGLCRMTASPHRFQRALREGASHAASPLILVIQVKNSSYFEQRERSGMLSPGDWCVLDTYRPFGWNSASGCEQIIMTIQRPADSGLGDLIARGAAQRCDGKTGAARILQAMVSEVMGQIHHLAPYSAGSLASALTATAWNALQEQLEAPAPILLRDTQCSRLKAWIETRLAEPDLSVDTIAQGCRMSARSVHRAFSSDPTGSVSSYLWQRRVVQCAAALKNPQEMHRSITDIALSWGFSSSSHFSRVFRSTLGVSPRSYRAGGQHADWLAAWSGVVPEPDRPKAS</sequence>
<dbReference type="PANTHER" id="PTHR46796">
    <property type="entry name" value="HTH-TYPE TRANSCRIPTIONAL ACTIVATOR RHAS-RELATED"/>
    <property type="match status" value="1"/>
</dbReference>
<feature type="domain" description="HTH araC/xylS-type" evidence="4">
    <location>
        <begin position="223"/>
        <end position="325"/>
    </location>
</feature>
<gene>
    <name evidence="5" type="ORF">ABLV49_17975</name>
</gene>
<reference evidence="5" key="1">
    <citation type="submission" date="2024-05" db="EMBL/GenBank/DDBJ databases">
        <authorList>
            <person name="Bunk B."/>
            <person name="Swiderski J."/>
            <person name="Sproer C."/>
            <person name="Thiel V."/>
        </authorList>
    </citation>
    <scope>NUCLEOTIDE SEQUENCE</scope>
    <source>
        <strain evidence="5">DSM 17735</strain>
    </source>
</reference>
<dbReference type="SUPFAM" id="SSF46689">
    <property type="entry name" value="Homeodomain-like"/>
    <property type="match status" value="1"/>
</dbReference>
<dbReference type="PRINTS" id="PR00032">
    <property type="entry name" value="HTHARAC"/>
</dbReference>
<dbReference type="RefSeq" id="WP_349278589.1">
    <property type="nucleotide sequence ID" value="NZ_CP157675.1"/>
</dbReference>
<evidence type="ECO:0000256" key="2">
    <source>
        <dbReference type="ARBA" id="ARBA00023125"/>
    </source>
</evidence>
<protein>
    <submittedName>
        <fullName evidence="5">Helix-turn-helix domain-containing protein</fullName>
    </submittedName>
</protein>
<keyword evidence="1" id="KW-0805">Transcription regulation</keyword>
<evidence type="ECO:0000256" key="1">
    <source>
        <dbReference type="ARBA" id="ARBA00023015"/>
    </source>
</evidence>
<dbReference type="Gene3D" id="1.10.10.60">
    <property type="entry name" value="Homeodomain-like"/>
    <property type="match status" value="1"/>
</dbReference>
<dbReference type="InterPro" id="IPR009057">
    <property type="entry name" value="Homeodomain-like_sf"/>
</dbReference>
<dbReference type="GO" id="GO:0043565">
    <property type="term" value="F:sequence-specific DNA binding"/>
    <property type="evidence" value="ECO:0007669"/>
    <property type="project" value="InterPro"/>
</dbReference>
<proteinExistence type="predicted"/>
<name>A0AAU7LQ78_9BURK</name>
<keyword evidence="2" id="KW-0238">DNA-binding</keyword>
<dbReference type="SMART" id="SM00342">
    <property type="entry name" value="HTH_ARAC"/>
    <property type="match status" value="1"/>
</dbReference>
<dbReference type="GO" id="GO:0003700">
    <property type="term" value="F:DNA-binding transcription factor activity"/>
    <property type="evidence" value="ECO:0007669"/>
    <property type="project" value="InterPro"/>
</dbReference>
<accession>A0AAU7LQ78</accession>
<evidence type="ECO:0000256" key="3">
    <source>
        <dbReference type="ARBA" id="ARBA00023163"/>
    </source>
</evidence>
<dbReference type="PANTHER" id="PTHR46796:SF6">
    <property type="entry name" value="ARAC SUBFAMILY"/>
    <property type="match status" value="1"/>
</dbReference>
<evidence type="ECO:0000313" key="5">
    <source>
        <dbReference type="EMBL" id="XBP69751.1"/>
    </source>
</evidence>
<dbReference type="Pfam" id="PF12833">
    <property type="entry name" value="HTH_18"/>
    <property type="match status" value="1"/>
</dbReference>
<dbReference type="InterPro" id="IPR020449">
    <property type="entry name" value="Tscrpt_reg_AraC-type_HTH"/>
</dbReference>
<dbReference type="InterPro" id="IPR050204">
    <property type="entry name" value="AraC_XylS_family_regulators"/>
</dbReference>
<evidence type="ECO:0000259" key="4">
    <source>
        <dbReference type="PROSITE" id="PS01124"/>
    </source>
</evidence>
<organism evidence="5">
    <name type="scientific">Polaromonas hydrogenivorans</name>
    <dbReference type="NCBI Taxonomy" id="335476"/>
    <lineage>
        <taxon>Bacteria</taxon>
        <taxon>Pseudomonadati</taxon>
        <taxon>Pseudomonadota</taxon>
        <taxon>Betaproteobacteria</taxon>
        <taxon>Burkholderiales</taxon>
        <taxon>Comamonadaceae</taxon>
        <taxon>Polaromonas</taxon>
    </lineage>
</organism>
<dbReference type="InterPro" id="IPR018060">
    <property type="entry name" value="HTH_AraC"/>
</dbReference>
<dbReference type="PROSITE" id="PS01124">
    <property type="entry name" value="HTH_ARAC_FAMILY_2"/>
    <property type="match status" value="1"/>
</dbReference>